<reference evidence="1" key="1">
    <citation type="submission" date="2020-11" db="EMBL/GenBank/DDBJ databases">
        <title>Bacterial whole genome sequence for Panacibacter sp. DH6.</title>
        <authorList>
            <person name="Le V."/>
            <person name="Ko S."/>
            <person name="Ahn C.-Y."/>
            <person name="Oh H.-M."/>
        </authorList>
    </citation>
    <scope>NUCLEOTIDE SEQUENCE</scope>
    <source>
        <strain evidence="1">DH6</strain>
    </source>
</reference>
<accession>A0A931GZV6</accession>
<protein>
    <submittedName>
        <fullName evidence="1">DUF4138 domain-containing protein</fullName>
    </submittedName>
</protein>
<evidence type="ECO:0000313" key="1">
    <source>
        <dbReference type="EMBL" id="MBG9378422.1"/>
    </source>
</evidence>
<sequence length="159" mass="17779">MNPADAAQVSNRLLHARRRVYGTADDKGDVRVVVRGIYTKENLLFLQLSFENVSSIHYDIDFIRFSIQDKKIAKRTAAQQVEMQPVCTAGNSKKIRANTTSVAVFAFESFTIPDAKVFIIQIGEAGGGRHLQLRVKNRDIIHAISADSNTQPGEHYTDF</sequence>
<proteinExistence type="predicted"/>
<dbReference type="InterPro" id="IPR022298">
    <property type="entry name" value="Conjug_transposon_TraN"/>
</dbReference>
<organism evidence="1 2">
    <name type="scientific">Panacibacter microcysteis</name>
    <dbReference type="NCBI Taxonomy" id="2793269"/>
    <lineage>
        <taxon>Bacteria</taxon>
        <taxon>Pseudomonadati</taxon>
        <taxon>Bacteroidota</taxon>
        <taxon>Chitinophagia</taxon>
        <taxon>Chitinophagales</taxon>
        <taxon>Chitinophagaceae</taxon>
        <taxon>Panacibacter</taxon>
    </lineage>
</organism>
<dbReference type="RefSeq" id="WP_196992527.1">
    <property type="nucleotide sequence ID" value="NZ_JADWYR010000003.1"/>
</dbReference>
<dbReference type="EMBL" id="JADWYR010000003">
    <property type="protein sequence ID" value="MBG9378422.1"/>
    <property type="molecule type" value="Genomic_DNA"/>
</dbReference>
<dbReference type="Pfam" id="PF13595">
    <property type="entry name" value="DUF4138"/>
    <property type="match status" value="1"/>
</dbReference>
<dbReference type="Proteomes" id="UP000628448">
    <property type="component" value="Unassembled WGS sequence"/>
</dbReference>
<evidence type="ECO:0000313" key="2">
    <source>
        <dbReference type="Proteomes" id="UP000628448"/>
    </source>
</evidence>
<keyword evidence="2" id="KW-1185">Reference proteome</keyword>
<comment type="caution">
    <text evidence="1">The sequence shown here is derived from an EMBL/GenBank/DDBJ whole genome shotgun (WGS) entry which is preliminary data.</text>
</comment>
<dbReference type="AlphaFoldDB" id="A0A931GZV6"/>
<gene>
    <name evidence="1" type="ORF">I5907_19450</name>
</gene>
<name>A0A931GZV6_9BACT</name>